<comment type="caution">
    <text evidence="4">The sequence shown here is derived from an EMBL/GenBank/DDBJ whole genome shotgun (WGS) entry which is preliminary data.</text>
</comment>
<dbReference type="GO" id="GO:0006355">
    <property type="term" value="P:regulation of DNA-templated transcription"/>
    <property type="evidence" value="ECO:0007669"/>
    <property type="project" value="InterPro"/>
</dbReference>
<dbReference type="OrthoDB" id="9809663at2"/>
<proteinExistence type="inferred from homology"/>
<protein>
    <recommendedName>
        <fullName evidence="3">DNA gyrase inhibitor YacG</fullName>
    </recommendedName>
</protein>
<organism evidence="4 5">
    <name type="scientific">Siculibacillus lacustris</name>
    <dbReference type="NCBI Taxonomy" id="1549641"/>
    <lineage>
        <taxon>Bacteria</taxon>
        <taxon>Pseudomonadati</taxon>
        <taxon>Pseudomonadota</taxon>
        <taxon>Alphaproteobacteria</taxon>
        <taxon>Hyphomicrobiales</taxon>
        <taxon>Ancalomicrobiaceae</taxon>
        <taxon>Siculibacillus</taxon>
    </lineage>
</organism>
<keyword evidence="1 3" id="KW-0479">Metal-binding</keyword>
<feature type="binding site" evidence="3">
    <location>
        <position position="35"/>
    </location>
    <ligand>
        <name>Zn(2+)</name>
        <dbReference type="ChEBI" id="CHEBI:29105"/>
    </ligand>
</feature>
<reference evidence="4 5" key="1">
    <citation type="submission" date="2019-02" db="EMBL/GenBank/DDBJ databases">
        <title>Siculibacillus lacustris gen. nov., sp. nov., a new rosette-forming bacterium isolated from a freshwater crater lake (Lake St. Ana, Romania).</title>
        <authorList>
            <person name="Felfoldi T."/>
            <person name="Marton Z."/>
            <person name="Szabo A."/>
            <person name="Mentes A."/>
            <person name="Boka K."/>
            <person name="Marialigeti K."/>
            <person name="Mathe I."/>
            <person name="Koncz M."/>
            <person name="Schumann P."/>
            <person name="Toth E."/>
        </authorList>
    </citation>
    <scope>NUCLEOTIDE SEQUENCE [LARGE SCALE GENOMIC DNA]</scope>
    <source>
        <strain evidence="4 5">SA-279</strain>
    </source>
</reference>
<gene>
    <name evidence="3 4" type="primary">yacG</name>
    <name evidence="4" type="ORF">EYW49_08805</name>
</gene>
<dbReference type="RefSeq" id="WP_131308376.1">
    <property type="nucleotide sequence ID" value="NZ_SJFN01000010.1"/>
</dbReference>
<keyword evidence="2 3" id="KW-0862">Zinc</keyword>
<evidence type="ECO:0000256" key="1">
    <source>
        <dbReference type="ARBA" id="ARBA00022723"/>
    </source>
</evidence>
<dbReference type="PANTHER" id="PTHR36150:SF1">
    <property type="entry name" value="DNA GYRASE INHIBITOR YACG"/>
    <property type="match status" value="1"/>
</dbReference>
<dbReference type="PANTHER" id="PTHR36150">
    <property type="entry name" value="DNA GYRASE INHIBITOR YACG"/>
    <property type="match status" value="1"/>
</dbReference>
<dbReference type="Proteomes" id="UP000292781">
    <property type="component" value="Unassembled WGS sequence"/>
</dbReference>
<accession>A0A4V2KTU9</accession>
<evidence type="ECO:0000313" key="5">
    <source>
        <dbReference type="Proteomes" id="UP000292781"/>
    </source>
</evidence>
<dbReference type="NCBIfam" id="NF002362">
    <property type="entry name" value="PRK01343.1"/>
    <property type="match status" value="1"/>
</dbReference>
<feature type="binding site" evidence="3">
    <location>
        <position position="19"/>
    </location>
    <ligand>
        <name>Zn(2+)</name>
        <dbReference type="ChEBI" id="CHEBI:29105"/>
    </ligand>
</feature>
<evidence type="ECO:0000256" key="2">
    <source>
        <dbReference type="ARBA" id="ARBA00022833"/>
    </source>
</evidence>
<comment type="similarity">
    <text evidence="3">Belongs to the DNA gyrase inhibitor YacG family.</text>
</comment>
<feature type="binding site" evidence="3">
    <location>
        <position position="16"/>
    </location>
    <ligand>
        <name>Zn(2+)</name>
        <dbReference type="ChEBI" id="CHEBI:29105"/>
    </ligand>
</feature>
<dbReference type="AlphaFoldDB" id="A0A4V2KTU9"/>
<keyword evidence="5" id="KW-1185">Reference proteome</keyword>
<comment type="cofactor">
    <cofactor evidence="3">
        <name>Zn(2+)</name>
        <dbReference type="ChEBI" id="CHEBI:29105"/>
    </cofactor>
    <text evidence="3">Binds 1 zinc ion.</text>
</comment>
<dbReference type="InterPro" id="IPR005584">
    <property type="entry name" value="DNA_gyrase_inhibitor_YacG"/>
</dbReference>
<dbReference type="InterPro" id="IPR013088">
    <property type="entry name" value="Znf_NHR/GATA"/>
</dbReference>
<dbReference type="Pfam" id="PF03884">
    <property type="entry name" value="YacG"/>
    <property type="match status" value="1"/>
</dbReference>
<dbReference type="GO" id="GO:0008657">
    <property type="term" value="F:DNA topoisomerase type II (double strand cut, ATP-hydrolyzing) inhibitor activity"/>
    <property type="evidence" value="ECO:0007669"/>
    <property type="project" value="UniProtKB-UniRule"/>
</dbReference>
<dbReference type="Gene3D" id="3.30.50.10">
    <property type="entry name" value="Erythroid Transcription Factor GATA-1, subunit A"/>
    <property type="match status" value="1"/>
</dbReference>
<dbReference type="HAMAP" id="MF_00649">
    <property type="entry name" value="DNA_gyrase_inhibitor_YacG"/>
    <property type="match status" value="1"/>
</dbReference>
<sequence>MASATPPPGDAPARPCPICGKPASAAARPFCSPRCRQVDLHHWLTGRYAIPVVESDDDDEA</sequence>
<dbReference type="SUPFAM" id="SSF57716">
    <property type="entry name" value="Glucocorticoid receptor-like (DNA-binding domain)"/>
    <property type="match status" value="1"/>
</dbReference>
<evidence type="ECO:0000256" key="3">
    <source>
        <dbReference type="HAMAP-Rule" id="MF_00649"/>
    </source>
</evidence>
<evidence type="ECO:0000313" key="4">
    <source>
        <dbReference type="EMBL" id="TBW38780.1"/>
    </source>
</evidence>
<dbReference type="GO" id="GO:0008270">
    <property type="term" value="F:zinc ion binding"/>
    <property type="evidence" value="ECO:0007669"/>
    <property type="project" value="UniProtKB-UniRule"/>
</dbReference>
<feature type="binding site" evidence="3">
    <location>
        <position position="31"/>
    </location>
    <ligand>
        <name>Zn(2+)</name>
        <dbReference type="ChEBI" id="CHEBI:29105"/>
    </ligand>
</feature>
<dbReference type="EMBL" id="SJFN01000010">
    <property type="protein sequence ID" value="TBW38780.1"/>
    <property type="molecule type" value="Genomic_DNA"/>
</dbReference>
<name>A0A4V2KTU9_9HYPH</name>
<comment type="function">
    <text evidence="3">Inhibits all the catalytic activities of DNA gyrase by preventing its interaction with DNA. Acts by binding directly to the C-terminal domain of GyrB, which probably disrupts DNA binding by the gyrase.</text>
</comment>
<comment type="subunit">
    <text evidence="3">Interacts with GyrB.</text>
</comment>